<dbReference type="SUPFAM" id="SSF53756">
    <property type="entry name" value="UDP-Glycosyltransferase/glycogen phosphorylase"/>
    <property type="match status" value="1"/>
</dbReference>
<dbReference type="Pfam" id="PF06722">
    <property type="entry name" value="EryCIII-like_C"/>
    <property type="match status" value="1"/>
</dbReference>
<dbReference type="PANTHER" id="PTHR48050:SF13">
    <property type="entry name" value="STEROL 3-BETA-GLUCOSYLTRANSFERASE UGT80A2"/>
    <property type="match status" value="1"/>
</dbReference>
<dbReference type="InterPro" id="IPR050426">
    <property type="entry name" value="Glycosyltransferase_28"/>
</dbReference>
<dbReference type="Gene3D" id="3.40.50.2000">
    <property type="entry name" value="Glycogen Phosphorylase B"/>
    <property type="match status" value="2"/>
</dbReference>
<dbReference type="PANTHER" id="PTHR48050">
    <property type="entry name" value="STEROL 3-BETA-GLUCOSYLTRANSFERASE"/>
    <property type="match status" value="1"/>
</dbReference>
<organism evidence="2 3">
    <name type="scientific">Mycolicibacterium tokaiense</name>
    <dbReference type="NCBI Taxonomy" id="39695"/>
    <lineage>
        <taxon>Bacteria</taxon>
        <taxon>Bacillati</taxon>
        <taxon>Actinomycetota</taxon>
        <taxon>Actinomycetes</taxon>
        <taxon>Mycobacteriales</taxon>
        <taxon>Mycobacteriaceae</taxon>
        <taxon>Mycolicibacterium</taxon>
    </lineage>
</organism>
<gene>
    <name evidence="2" type="primary">oleD_2</name>
    <name evidence="2" type="ORF">NCTC10821_05527</name>
</gene>
<name>A0A378TQA6_9MYCO</name>
<dbReference type="EMBL" id="UGQT01000001">
    <property type="protein sequence ID" value="STZ61965.1"/>
    <property type="molecule type" value="Genomic_DNA"/>
</dbReference>
<dbReference type="AlphaFoldDB" id="A0A378TQA6"/>
<keyword evidence="2" id="KW-0328">Glycosyltransferase</keyword>
<evidence type="ECO:0000313" key="3">
    <source>
        <dbReference type="Proteomes" id="UP000254978"/>
    </source>
</evidence>
<dbReference type="EC" id="2.4.1.-" evidence="2"/>
<keyword evidence="3" id="KW-1185">Reference proteome</keyword>
<evidence type="ECO:0000313" key="2">
    <source>
        <dbReference type="EMBL" id="STZ61965.1"/>
    </source>
</evidence>
<protein>
    <submittedName>
        <fullName evidence="2">Glycosyl transferase family protein</fullName>
        <ecNumber evidence="2">2.4.1.-</ecNumber>
    </submittedName>
</protein>
<dbReference type="OrthoDB" id="6620093at2"/>
<dbReference type="GO" id="GO:0017000">
    <property type="term" value="P:antibiotic biosynthetic process"/>
    <property type="evidence" value="ECO:0007669"/>
    <property type="project" value="UniProtKB-ARBA"/>
</dbReference>
<dbReference type="InterPro" id="IPR002213">
    <property type="entry name" value="UDP_glucos_trans"/>
</dbReference>
<accession>A0A378TQA6</accession>
<dbReference type="CDD" id="cd03784">
    <property type="entry name" value="GT1_Gtf-like"/>
    <property type="match status" value="1"/>
</dbReference>
<dbReference type="RefSeq" id="WP_115280767.1">
    <property type="nucleotide sequence ID" value="NZ_AP022600.1"/>
</dbReference>
<dbReference type="Proteomes" id="UP000254978">
    <property type="component" value="Unassembled WGS sequence"/>
</dbReference>
<evidence type="ECO:0000259" key="1">
    <source>
        <dbReference type="Pfam" id="PF06722"/>
    </source>
</evidence>
<sequence length="407" mass="43046">MAVILAYMSPALGHLYPFCALLRELHDRGHQIHVRTLAAGVGLCRGLGFAAQPVDPRIEAIQEQDPESGSTLRAAELTVQVLGRRAALEVADLRAALVDAQPDLLLIDANCWGAMSAAETGRLPKLVFSPFVPYLDAPGAAPFGPGYAPRSDLVGTVRDLGARLVTSYIFDRPFRRAVNPLRARLGLPRVGSVGDLTRRADGMLVATAEPFQYPGITWGDDVHLIGPAIFEPPQGEPPDWLTDITLPVVMVTTSSVAQADSVLVRTTVQALADQPLHVVATVPAGADALDLAAHPRVTVRRFAPHVPILDRAVCVVTHGGMGVTQKALSRGVPVCAVPFGRDQFEVARRVEVARCGTRLPARRLTTARLRSGVLSAIGMTSGAARVAAGFARAGGSGRGADVVEAHL</sequence>
<feature type="domain" description="Erythromycin biosynthesis protein CIII-like C-terminal" evidence="1">
    <location>
        <begin position="268"/>
        <end position="383"/>
    </location>
</feature>
<reference evidence="2 3" key="1">
    <citation type="submission" date="2018-06" db="EMBL/GenBank/DDBJ databases">
        <authorList>
            <consortium name="Pathogen Informatics"/>
            <person name="Doyle S."/>
        </authorList>
    </citation>
    <scope>NUCLEOTIDE SEQUENCE [LARGE SCALE GENOMIC DNA]</scope>
    <source>
        <strain evidence="2 3">NCTC10821</strain>
    </source>
</reference>
<dbReference type="GO" id="GO:0008194">
    <property type="term" value="F:UDP-glycosyltransferase activity"/>
    <property type="evidence" value="ECO:0007669"/>
    <property type="project" value="InterPro"/>
</dbReference>
<dbReference type="InterPro" id="IPR010610">
    <property type="entry name" value="EryCIII-like_C"/>
</dbReference>
<keyword evidence="2" id="KW-0808">Transferase</keyword>
<proteinExistence type="predicted"/>
<dbReference type="GO" id="GO:0016758">
    <property type="term" value="F:hexosyltransferase activity"/>
    <property type="evidence" value="ECO:0007669"/>
    <property type="project" value="UniProtKB-ARBA"/>
</dbReference>